<dbReference type="EMBL" id="CAACXN010000005">
    <property type="protein sequence ID" value="VEW10376.1"/>
    <property type="molecule type" value="Genomic_DNA"/>
</dbReference>
<evidence type="ECO:0000256" key="3">
    <source>
        <dbReference type="ARBA" id="ARBA00022989"/>
    </source>
</evidence>
<reference evidence="10 13" key="4">
    <citation type="submission" date="2019-02" db="EMBL/GenBank/DDBJ databases">
        <authorList>
            <consortium name="Pathogen Informatics"/>
        </authorList>
    </citation>
    <scope>NUCLEOTIDE SEQUENCE [LARGE SCALE GENOMIC DNA]</scope>
    <source>
        <strain evidence="10 13">3012STDY7078520</strain>
    </source>
</reference>
<feature type="transmembrane region" description="Helical" evidence="5">
    <location>
        <begin position="47"/>
        <end position="67"/>
    </location>
</feature>
<protein>
    <submittedName>
        <fullName evidence="9">DUF202 domain-containing protein</fullName>
    </submittedName>
</protein>
<dbReference type="RefSeq" id="WP_009374544.1">
    <property type="nucleotide sequence ID" value="NZ_CAACXN010000005.1"/>
</dbReference>
<keyword evidence="3 5" id="KW-1133">Transmembrane helix</keyword>
<dbReference type="STRING" id="33889.AVW13_12730"/>
<keyword evidence="4 5" id="KW-0472">Membrane</keyword>
<feature type="transmembrane region" description="Helical" evidence="5">
    <location>
        <begin position="87"/>
        <end position="108"/>
    </location>
</feature>
<dbReference type="EMBL" id="NCWY01000004">
    <property type="protein sequence ID" value="PAK96138.1"/>
    <property type="molecule type" value="Genomic_DNA"/>
</dbReference>
<evidence type="ECO:0000313" key="11">
    <source>
        <dbReference type="Proteomes" id="UP000076612"/>
    </source>
</evidence>
<evidence type="ECO:0000256" key="1">
    <source>
        <dbReference type="ARBA" id="ARBA00004127"/>
    </source>
</evidence>
<dbReference type="Proteomes" id="UP000386281">
    <property type="component" value="Unassembled WGS sequence"/>
</dbReference>
<evidence type="ECO:0000313" key="7">
    <source>
        <dbReference type="EMBL" id="KZE18428.1"/>
    </source>
</evidence>
<dbReference type="GO" id="GO:0012505">
    <property type="term" value="C:endomembrane system"/>
    <property type="evidence" value="ECO:0007669"/>
    <property type="project" value="UniProtKB-SubCell"/>
</dbReference>
<evidence type="ECO:0000313" key="12">
    <source>
        <dbReference type="Proteomes" id="UP000216867"/>
    </source>
</evidence>
<reference evidence="8 12" key="3">
    <citation type="submission" date="2017-04" db="EMBL/GenBank/DDBJ databases">
        <title>Kefir bacterial isolates.</title>
        <authorList>
            <person name="Kim Y."/>
            <person name="Blasche S."/>
            <person name="Patil K.R."/>
        </authorList>
    </citation>
    <scope>NUCLEOTIDE SEQUENCE [LARGE SCALE GENOMIC DNA]</scope>
    <source>
        <strain evidence="8 12">OG2</strain>
    </source>
</reference>
<dbReference type="Pfam" id="PF02656">
    <property type="entry name" value="DUF202"/>
    <property type="match status" value="1"/>
</dbReference>
<reference evidence="11" key="1">
    <citation type="submission" date="2016-01" db="EMBL/GenBank/DDBJ databases">
        <title>Draft genome of Chromobacterium sp. F49.</title>
        <authorList>
            <person name="Hong K.W."/>
        </authorList>
    </citation>
    <scope>NUCLEOTIDE SEQUENCE [LARGE SCALE GENOMIC DNA]</scope>
    <source>
        <strain evidence="11">M40</strain>
    </source>
</reference>
<feature type="domain" description="DUF202" evidence="6">
    <location>
        <begin position="11"/>
        <end position="71"/>
    </location>
</feature>
<dbReference type="EMBL" id="CP065682">
    <property type="protein sequence ID" value="QPS32266.1"/>
    <property type="molecule type" value="Genomic_DNA"/>
</dbReference>
<evidence type="ECO:0000259" key="6">
    <source>
        <dbReference type="Pfam" id="PF02656"/>
    </source>
</evidence>
<evidence type="ECO:0000256" key="4">
    <source>
        <dbReference type="ARBA" id="ARBA00023136"/>
    </source>
</evidence>
<evidence type="ECO:0000313" key="9">
    <source>
        <dbReference type="EMBL" id="QPS32266.1"/>
    </source>
</evidence>
<evidence type="ECO:0000313" key="10">
    <source>
        <dbReference type="EMBL" id="VEW10376.1"/>
    </source>
</evidence>
<accession>A0A165DY34</accession>
<dbReference type="InterPro" id="IPR003807">
    <property type="entry name" value="DUF202"/>
</dbReference>
<evidence type="ECO:0000313" key="13">
    <source>
        <dbReference type="Proteomes" id="UP000386281"/>
    </source>
</evidence>
<dbReference type="AlphaFoldDB" id="A0A165DY34"/>
<evidence type="ECO:0000256" key="2">
    <source>
        <dbReference type="ARBA" id="ARBA00022692"/>
    </source>
</evidence>
<dbReference type="Proteomes" id="UP000216867">
    <property type="component" value="Unassembled WGS sequence"/>
</dbReference>
<reference evidence="9 14" key="5">
    <citation type="submission" date="2020-12" db="EMBL/GenBank/DDBJ databases">
        <title>FDA dAtabase for Regulatory Grade micrObial Sequences (FDA-ARGOS): Supporting development and validation of Infectious Disease Dx tests.</title>
        <authorList>
            <person name="Sproer C."/>
            <person name="Gronow S."/>
            <person name="Severitt S."/>
            <person name="Schroder I."/>
            <person name="Tallon L."/>
            <person name="Sadzewicz L."/>
            <person name="Zhao X."/>
            <person name="Boylan J."/>
            <person name="Ott S."/>
            <person name="Bowen H."/>
            <person name="Vavikolanu K."/>
            <person name="Mehta A."/>
            <person name="Aluvathingal J."/>
            <person name="Nadendla S."/>
            <person name="Lowell S."/>
            <person name="Myers T."/>
            <person name="Yan Y."/>
            <person name="Sichtig H."/>
        </authorList>
    </citation>
    <scope>NUCLEOTIDE SEQUENCE [LARGE SCALE GENOMIC DNA]</scope>
    <source>
        <strain evidence="9 14">FDAARGOS_902</strain>
    </source>
</reference>
<evidence type="ECO:0000313" key="8">
    <source>
        <dbReference type="EMBL" id="PAK96138.1"/>
    </source>
</evidence>
<dbReference type="Proteomes" id="UP000076612">
    <property type="component" value="Unassembled WGS sequence"/>
</dbReference>
<keyword evidence="2 5" id="KW-0812">Transmembrane</keyword>
<evidence type="ECO:0000313" key="14">
    <source>
        <dbReference type="Proteomes" id="UP000594979"/>
    </source>
</evidence>
<proteinExistence type="predicted"/>
<dbReference type="Proteomes" id="UP000594979">
    <property type="component" value="Chromosome"/>
</dbReference>
<evidence type="ECO:0000256" key="5">
    <source>
        <dbReference type="SAM" id="Phobius"/>
    </source>
</evidence>
<gene>
    <name evidence="7" type="ORF">AVW13_12730</name>
    <name evidence="8" type="ORF">B8X04_05100</name>
    <name evidence="9" type="ORF">I6G59_09470</name>
    <name evidence="10" type="ORF">NCTC12391_00171</name>
</gene>
<reference evidence="7" key="2">
    <citation type="submission" date="2016-01" db="EMBL/GenBank/DDBJ databases">
        <authorList>
            <person name="Hong K.W."/>
        </authorList>
    </citation>
    <scope>NUCLEOTIDE SEQUENCE</scope>
    <source>
        <strain evidence="7">M40</strain>
    </source>
</reference>
<sequence length="113" mass="12191">MSAPRLAPHEDPGLQPERTTQSWLRTSLTMTVVSLLFIRWITLFPVLSVAVFVVCIGLAAAVISLQVHRYRAGSGSIRDERGRPSPWPILGLTTSVCLIAGLGIASVIRLTVG</sequence>
<dbReference type="KEGG" id="bcau:I6G59_09470"/>
<name>A0A165DY34_9MICO</name>
<dbReference type="EMBL" id="LQQR01000022">
    <property type="protein sequence ID" value="KZE18428.1"/>
    <property type="molecule type" value="Genomic_DNA"/>
</dbReference>
<dbReference type="GeneID" id="99772234"/>
<comment type="subcellular location">
    <subcellularLocation>
        <location evidence="1">Endomembrane system</location>
        <topology evidence="1">Multi-pass membrane protein</topology>
    </subcellularLocation>
</comment>
<organism evidence="8 12">
    <name type="scientific">Brevibacterium casei</name>
    <dbReference type="NCBI Taxonomy" id="33889"/>
    <lineage>
        <taxon>Bacteria</taxon>
        <taxon>Bacillati</taxon>
        <taxon>Actinomycetota</taxon>
        <taxon>Actinomycetes</taxon>
        <taxon>Micrococcales</taxon>
        <taxon>Brevibacteriaceae</taxon>
        <taxon>Brevibacterium</taxon>
    </lineage>
</organism>